<feature type="domain" description="Tripartite ATP-independent periplasmic transporters DctQ component" evidence="10">
    <location>
        <begin position="28"/>
        <end position="153"/>
    </location>
</feature>
<evidence type="ECO:0000256" key="9">
    <source>
        <dbReference type="RuleBase" id="RU369079"/>
    </source>
</evidence>
<gene>
    <name evidence="11" type="ORF">SAMN04488135_108108</name>
</gene>
<evidence type="ECO:0000256" key="7">
    <source>
        <dbReference type="ARBA" id="ARBA00023136"/>
    </source>
</evidence>
<keyword evidence="3" id="KW-1003">Cell membrane</keyword>
<accession>A0A1M5Y876</accession>
<keyword evidence="6 9" id="KW-1133">Transmembrane helix</keyword>
<dbReference type="PANTHER" id="PTHR35011">
    <property type="entry name" value="2,3-DIKETO-L-GULONATE TRAP TRANSPORTER SMALL PERMEASE PROTEIN YIAM"/>
    <property type="match status" value="1"/>
</dbReference>
<evidence type="ECO:0000256" key="8">
    <source>
        <dbReference type="ARBA" id="ARBA00038436"/>
    </source>
</evidence>
<comment type="subcellular location">
    <subcellularLocation>
        <location evidence="1 9">Cell inner membrane</location>
        <topology evidence="1 9">Multi-pass membrane protein</topology>
    </subcellularLocation>
</comment>
<keyword evidence="2 9" id="KW-0813">Transport</keyword>
<dbReference type="InterPro" id="IPR055348">
    <property type="entry name" value="DctQ"/>
</dbReference>
<comment type="similarity">
    <text evidence="8 9">Belongs to the TRAP transporter small permease family.</text>
</comment>
<name>A0A1M5Y876_9BURK</name>
<evidence type="ECO:0000256" key="6">
    <source>
        <dbReference type="ARBA" id="ARBA00022989"/>
    </source>
</evidence>
<dbReference type="GO" id="GO:0005886">
    <property type="term" value="C:plasma membrane"/>
    <property type="evidence" value="ECO:0007669"/>
    <property type="project" value="UniProtKB-SubCell"/>
</dbReference>
<comment type="function">
    <text evidence="9">Part of the tripartite ATP-independent periplasmic (TRAP) transport system.</text>
</comment>
<dbReference type="OrthoDB" id="26202at2"/>
<protein>
    <recommendedName>
        <fullName evidence="9">TRAP transporter small permease protein</fullName>
    </recommendedName>
</protein>
<dbReference type="Proteomes" id="UP000184226">
    <property type="component" value="Unassembled WGS sequence"/>
</dbReference>
<proteinExistence type="inferred from homology"/>
<organism evidence="11 12">
    <name type="scientific">Pollutimonas bauzanensis</name>
    <dbReference type="NCBI Taxonomy" id="658167"/>
    <lineage>
        <taxon>Bacteria</taxon>
        <taxon>Pseudomonadati</taxon>
        <taxon>Pseudomonadota</taxon>
        <taxon>Betaproteobacteria</taxon>
        <taxon>Burkholderiales</taxon>
        <taxon>Alcaligenaceae</taxon>
        <taxon>Pollutimonas</taxon>
    </lineage>
</organism>
<dbReference type="InterPro" id="IPR007387">
    <property type="entry name" value="TRAP_DctQ"/>
</dbReference>
<keyword evidence="4 9" id="KW-0997">Cell inner membrane</keyword>
<evidence type="ECO:0000256" key="1">
    <source>
        <dbReference type="ARBA" id="ARBA00004429"/>
    </source>
</evidence>
<feature type="transmembrane region" description="Helical" evidence="9">
    <location>
        <begin position="89"/>
        <end position="110"/>
    </location>
</feature>
<evidence type="ECO:0000313" key="12">
    <source>
        <dbReference type="Proteomes" id="UP000184226"/>
    </source>
</evidence>
<feature type="transmembrane region" description="Helical" evidence="9">
    <location>
        <begin position="130"/>
        <end position="154"/>
    </location>
</feature>
<dbReference type="STRING" id="658167.SAMN04488135_108108"/>
<evidence type="ECO:0000256" key="4">
    <source>
        <dbReference type="ARBA" id="ARBA00022519"/>
    </source>
</evidence>
<sequence length="161" mass="17235">MGIVAKIIGLANKGVTGLGIAALGVLPLIVFYDVTARYVFNAPTIWATEISIYLLQLLVFLPMGLLLGENSHIRSTLLTDKLSPRAQRALHLLSLAMVALLAGCITWLGWKLTAHSWHQSQVSATLLAIPLWLPNALIPLGGLLLLINALGGLISPPAEFK</sequence>
<evidence type="ECO:0000259" key="10">
    <source>
        <dbReference type="Pfam" id="PF04290"/>
    </source>
</evidence>
<dbReference type="AlphaFoldDB" id="A0A1M5Y876"/>
<dbReference type="EMBL" id="FQXE01000008">
    <property type="protein sequence ID" value="SHI07683.1"/>
    <property type="molecule type" value="Genomic_DNA"/>
</dbReference>
<keyword evidence="7 9" id="KW-0472">Membrane</keyword>
<dbReference type="PANTHER" id="PTHR35011:SF10">
    <property type="entry name" value="TRAP TRANSPORTER SMALL PERMEASE PROTEIN"/>
    <property type="match status" value="1"/>
</dbReference>
<dbReference type="GO" id="GO:0022857">
    <property type="term" value="F:transmembrane transporter activity"/>
    <property type="evidence" value="ECO:0007669"/>
    <property type="project" value="UniProtKB-UniRule"/>
</dbReference>
<feature type="transmembrane region" description="Helical" evidence="9">
    <location>
        <begin position="50"/>
        <end position="68"/>
    </location>
</feature>
<reference evidence="11 12" key="1">
    <citation type="submission" date="2016-11" db="EMBL/GenBank/DDBJ databases">
        <authorList>
            <person name="Jaros S."/>
            <person name="Januszkiewicz K."/>
            <person name="Wedrychowicz H."/>
        </authorList>
    </citation>
    <scope>NUCLEOTIDE SEQUENCE [LARGE SCALE GENOMIC DNA]</scope>
    <source>
        <strain evidence="11 12">CGMCC 1.10190</strain>
    </source>
</reference>
<dbReference type="RefSeq" id="WP_073104360.1">
    <property type="nucleotide sequence ID" value="NZ_FQXE01000008.1"/>
</dbReference>
<evidence type="ECO:0000256" key="2">
    <source>
        <dbReference type="ARBA" id="ARBA00022448"/>
    </source>
</evidence>
<evidence type="ECO:0000313" key="11">
    <source>
        <dbReference type="EMBL" id="SHI07683.1"/>
    </source>
</evidence>
<comment type="subunit">
    <text evidence="9">The complex comprises the extracytoplasmic solute receptor protein and the two transmembrane proteins.</text>
</comment>
<feature type="transmembrane region" description="Helical" evidence="9">
    <location>
        <begin position="7"/>
        <end position="30"/>
    </location>
</feature>
<keyword evidence="5 9" id="KW-0812">Transmembrane</keyword>
<keyword evidence="12" id="KW-1185">Reference proteome</keyword>
<dbReference type="Pfam" id="PF04290">
    <property type="entry name" value="DctQ"/>
    <property type="match status" value="1"/>
</dbReference>
<evidence type="ECO:0000256" key="5">
    <source>
        <dbReference type="ARBA" id="ARBA00022692"/>
    </source>
</evidence>
<evidence type="ECO:0000256" key="3">
    <source>
        <dbReference type="ARBA" id="ARBA00022475"/>
    </source>
</evidence>
<dbReference type="GO" id="GO:0015740">
    <property type="term" value="P:C4-dicarboxylate transport"/>
    <property type="evidence" value="ECO:0007669"/>
    <property type="project" value="TreeGrafter"/>
</dbReference>